<reference evidence="7 8" key="1">
    <citation type="submission" date="2022-12" db="EMBL/GenBank/DDBJ databases">
        <title>Chromosome-scale assembly of the Ensete ventricosum genome.</title>
        <authorList>
            <person name="Dussert Y."/>
            <person name="Stocks J."/>
            <person name="Wendawek A."/>
            <person name="Woldeyes F."/>
            <person name="Nichols R.A."/>
            <person name="Borrell J.S."/>
        </authorList>
    </citation>
    <scope>NUCLEOTIDE SEQUENCE [LARGE SCALE GENOMIC DNA]</scope>
    <source>
        <strain evidence="8">cv. Maze</strain>
        <tissue evidence="7">Seeds</tissue>
    </source>
</reference>
<evidence type="ECO:0000313" key="7">
    <source>
        <dbReference type="EMBL" id="KAJ8510286.1"/>
    </source>
</evidence>
<comment type="subcellular location">
    <subcellularLocation>
        <location evidence="1 4">Nucleus</location>
    </subcellularLocation>
</comment>
<dbReference type="InterPro" id="IPR031693">
    <property type="entry name" value="Sin3_C"/>
</dbReference>
<dbReference type="GO" id="GO:0000785">
    <property type="term" value="C:chromatin"/>
    <property type="evidence" value="ECO:0007669"/>
    <property type="project" value="TreeGrafter"/>
</dbReference>
<dbReference type="Pfam" id="PF08295">
    <property type="entry name" value="Sin3_corepress"/>
    <property type="match status" value="1"/>
</dbReference>
<dbReference type="GO" id="GO:0000122">
    <property type="term" value="P:negative regulation of transcription by RNA polymerase II"/>
    <property type="evidence" value="ECO:0007669"/>
    <property type="project" value="TreeGrafter"/>
</dbReference>
<evidence type="ECO:0000259" key="6">
    <source>
        <dbReference type="SMART" id="SM00761"/>
    </source>
</evidence>
<dbReference type="Gene3D" id="1.20.1160.11">
    <property type="entry name" value="Paired amphipathic helix"/>
    <property type="match status" value="2"/>
</dbReference>
<dbReference type="GO" id="GO:0000118">
    <property type="term" value="C:histone deacetylase complex"/>
    <property type="evidence" value="ECO:0007669"/>
    <property type="project" value="TreeGrafter"/>
</dbReference>
<evidence type="ECO:0000256" key="4">
    <source>
        <dbReference type="PROSITE-ProRule" id="PRU00810"/>
    </source>
</evidence>
<feature type="region of interest" description="Disordered" evidence="5">
    <location>
        <begin position="230"/>
        <end position="257"/>
    </location>
</feature>
<keyword evidence="3 4" id="KW-0539">Nucleus</keyword>
<accession>A0AAV8QGY3</accession>
<feature type="domain" description="Histone deacetylase interacting" evidence="6">
    <location>
        <begin position="358"/>
        <end position="458"/>
    </location>
</feature>
<keyword evidence="2" id="KW-0678">Repressor</keyword>
<protein>
    <recommendedName>
        <fullName evidence="6">Histone deacetylase interacting domain-containing protein</fullName>
    </recommendedName>
</protein>
<dbReference type="PANTHER" id="PTHR12346">
    <property type="entry name" value="SIN3B-RELATED"/>
    <property type="match status" value="1"/>
</dbReference>
<evidence type="ECO:0000313" key="8">
    <source>
        <dbReference type="Proteomes" id="UP001222027"/>
    </source>
</evidence>
<evidence type="ECO:0000256" key="1">
    <source>
        <dbReference type="ARBA" id="ARBA00004123"/>
    </source>
</evidence>
<comment type="caution">
    <text evidence="7">The sequence shown here is derived from an EMBL/GenBank/DDBJ whole genome shotgun (WGS) entry which is preliminary data.</text>
</comment>
<dbReference type="InterPro" id="IPR036600">
    <property type="entry name" value="PAH_sf"/>
</dbReference>
<dbReference type="SMART" id="SM00761">
    <property type="entry name" value="HDAC_interact"/>
    <property type="match status" value="1"/>
</dbReference>
<dbReference type="AlphaFoldDB" id="A0AAV8QGY3"/>
<dbReference type="Pfam" id="PF02671">
    <property type="entry name" value="PAH"/>
    <property type="match status" value="2"/>
</dbReference>
<keyword evidence="8" id="KW-1185">Reference proteome</keyword>
<dbReference type="PROSITE" id="PS51477">
    <property type="entry name" value="PAH"/>
    <property type="match status" value="2"/>
</dbReference>
<gene>
    <name evidence="7" type="ORF">OPV22_000720</name>
</gene>
<dbReference type="SUPFAM" id="SSF47762">
    <property type="entry name" value="PAH2 domain"/>
    <property type="match status" value="2"/>
</dbReference>
<organism evidence="7 8">
    <name type="scientific">Ensete ventricosum</name>
    <name type="common">Abyssinian banana</name>
    <name type="synonym">Musa ensete</name>
    <dbReference type="NCBI Taxonomy" id="4639"/>
    <lineage>
        <taxon>Eukaryota</taxon>
        <taxon>Viridiplantae</taxon>
        <taxon>Streptophyta</taxon>
        <taxon>Embryophyta</taxon>
        <taxon>Tracheophyta</taxon>
        <taxon>Spermatophyta</taxon>
        <taxon>Magnoliopsida</taxon>
        <taxon>Liliopsida</taxon>
        <taxon>Zingiberales</taxon>
        <taxon>Musaceae</taxon>
        <taxon>Ensete</taxon>
    </lineage>
</organism>
<dbReference type="EMBL" id="JAQQAF010000001">
    <property type="protein sequence ID" value="KAJ8510286.1"/>
    <property type="molecule type" value="Genomic_DNA"/>
</dbReference>
<sequence>MEGPGDDTDALCSKRKWMESPADDPAAMASGSDGDQKIRFQDAVWFLEVLKENLDDDKYQQFLKTIKDMGAQRIDPAECFKRVKALLHGHPDLILGFDNFMPKCWRRMVPLTFEKKPNYNDALAFVYKLRNRFSNNDEKYRSFLYTLSMLWTDHKSIHEVFQEVMVLFQDDNDLLEEFCRFIPFGSERLPSHHESSVGPLRRHNEGKPTYTNDAQGEELLQKKQICNSHAESHDLENKRRKHLQRSHKDPREYESAKMNMENEKDLNNMLLQRGEEALSLEGHQARLIMEKESFMDVKLERDDMKNVKLSKSDRNIEGKRLIKKGPSSKDADASGNNFSRENEKCDLGRADSELDLSNCQRYACSYCFLPKNYPVPPASGMTELGASVLNVHLASVTFGSENCPFKFTRRNKYEECLNRCEDDRYELDMWLEIATLTVKRVEELLEKIHCHKIEPENNIRIEDHFTSQDLRCLEQLYGDYGLHVVDILRENVSASLPVILTRLKQKLEEGLRMRADLQNDWAEVFVKNHSRGLDHRRFYFKQQDPKTLSFKVWLGLRPKEEEKEEEERKRGEEESMGELAGAVTDGQHVGALLAECKLNENMDENNQLKSAAGNGYIISNMVFEYTDTEIHDVLYKIIMLSCVENCTSKDELDEIMKVWTTFVEPMFGVSSRLQDTEINKETMKHDYKGSVSSSWHNDGASCARGFSTHLKSGCLFNPSVPQLGKENLKNCEGSQNQKSIAHRTCGEQLEIFDEVCQYNELTSVCNCEDGREEGELSPEVHFEENSLLDLEGTVIDKVEVKDDPEGKQYQVCPGESMCDVEAETKTKVDVVNAVNDGDESSSRHLRNSPNLSETVVDDVQESSREHDGEEEGIDHDAKSDEMSVLDILEGICHPKMTKPLTEHAPRVLHQKDGRSRIFYGNTSFYLLFRFHQILYERILSAKTNSSAAEIQLRTLKNTGVPNFYTKFKESLYRFLNHSIDKSKFEDDCYTFVGPQSYLLSTLNILISKLAKQLQAVASNEMDNRFFQLYAYENSRGPGRFSDLVYLQNACVIHDGDIFRFESSLNPTRLSIQLVEHARKESEATKIYPGSDFADYLYNGFLKSVPDIKEMSNVFLRRNMLKCNCDDEHSATCEAMSRIQMINGIICAKHRRFLVPQVEEQEVVGWYSLLTHVPGKSTTF</sequence>
<dbReference type="Pfam" id="PF16879">
    <property type="entry name" value="Sin3a_C"/>
    <property type="match status" value="1"/>
</dbReference>
<evidence type="ECO:0000256" key="3">
    <source>
        <dbReference type="ARBA" id="ARBA00023242"/>
    </source>
</evidence>
<feature type="region of interest" description="Disordered" evidence="5">
    <location>
        <begin position="835"/>
        <end position="879"/>
    </location>
</feature>
<evidence type="ECO:0000256" key="5">
    <source>
        <dbReference type="SAM" id="MobiDB-lite"/>
    </source>
</evidence>
<proteinExistence type="predicted"/>
<feature type="region of interest" description="Disordered" evidence="5">
    <location>
        <begin position="190"/>
        <end position="213"/>
    </location>
</feature>
<name>A0AAV8QGY3_ENSVE</name>
<dbReference type="InterPro" id="IPR013194">
    <property type="entry name" value="HDAC_interact_dom"/>
</dbReference>
<dbReference type="InterPro" id="IPR039774">
    <property type="entry name" value="Sin3-like"/>
</dbReference>
<dbReference type="GO" id="GO:0003714">
    <property type="term" value="F:transcription corepressor activity"/>
    <property type="evidence" value="ECO:0007669"/>
    <property type="project" value="InterPro"/>
</dbReference>
<dbReference type="PANTHER" id="PTHR12346:SF0">
    <property type="entry name" value="SIN3A, ISOFORM G"/>
    <property type="match status" value="1"/>
</dbReference>
<feature type="compositionally biased region" description="Basic and acidic residues" evidence="5">
    <location>
        <begin position="246"/>
        <end position="257"/>
    </location>
</feature>
<dbReference type="Proteomes" id="UP001222027">
    <property type="component" value="Unassembled WGS sequence"/>
</dbReference>
<dbReference type="InterPro" id="IPR003822">
    <property type="entry name" value="PAH"/>
</dbReference>
<evidence type="ECO:0000256" key="2">
    <source>
        <dbReference type="ARBA" id="ARBA00022491"/>
    </source>
</evidence>